<evidence type="ECO:0000313" key="3">
    <source>
        <dbReference type="Proteomes" id="UP000464754"/>
    </source>
</evidence>
<organism evidence="2 3">
    <name type="scientific">Amedibacterium intestinale</name>
    <dbReference type="NCBI Taxonomy" id="2583452"/>
    <lineage>
        <taxon>Bacteria</taxon>
        <taxon>Bacillati</taxon>
        <taxon>Bacillota</taxon>
        <taxon>Erysipelotrichia</taxon>
        <taxon>Erysipelotrichales</taxon>
        <taxon>Erysipelotrichaceae</taxon>
        <taxon>Amedibacterium</taxon>
    </lineage>
</organism>
<gene>
    <name evidence="2" type="ORF">Aargi30884_27330</name>
</gene>
<evidence type="ECO:0000313" key="2">
    <source>
        <dbReference type="EMBL" id="BBK23830.1"/>
    </source>
</evidence>
<dbReference type="InterPro" id="IPR000182">
    <property type="entry name" value="GNAT_dom"/>
</dbReference>
<dbReference type="PROSITE" id="PS51186">
    <property type="entry name" value="GNAT"/>
    <property type="match status" value="1"/>
</dbReference>
<feature type="domain" description="N-acetyltransferase" evidence="1">
    <location>
        <begin position="1"/>
        <end position="147"/>
    </location>
</feature>
<dbReference type="InterPro" id="IPR016181">
    <property type="entry name" value="Acyl_CoA_acyltransferase"/>
</dbReference>
<accession>A0A6N4TL94</accession>
<keyword evidence="3" id="KW-1185">Reference proteome</keyword>
<dbReference type="AlphaFoldDB" id="A0A6N4TL94"/>
<evidence type="ECO:0000259" key="1">
    <source>
        <dbReference type="PROSITE" id="PS51186"/>
    </source>
</evidence>
<reference evidence="3" key="1">
    <citation type="submission" date="2019-05" db="EMBL/GenBank/DDBJ databases">
        <title>Complete genome sequencing of Absiella argi strain JCM 30884.</title>
        <authorList>
            <person name="Sakamoto M."/>
            <person name="Murakami T."/>
            <person name="Mori H."/>
        </authorList>
    </citation>
    <scope>NUCLEOTIDE SEQUENCE [LARGE SCALE GENOMIC DNA]</scope>
    <source>
        <strain evidence="3">JCM 30884</strain>
    </source>
</reference>
<sequence>MILRLANAKDKKKIKEIYNEAFPAVEKKPFFLFRRKHVKLYALIDDEVCVGLFIAVEHKDMVFIDYFAIDKNCRGKGYGSTALTLLKNKYEGKRIFLEIEDTMECLKEHKELREKRKQFYMTNGFLRSHLRVNAFTQDFEIMYYSSDISFDEYTQTFKNGYGSIVSYMMHPKKL</sequence>
<dbReference type="EMBL" id="AP019695">
    <property type="protein sequence ID" value="BBK23830.1"/>
    <property type="molecule type" value="Genomic_DNA"/>
</dbReference>
<dbReference type="KEGG" id="aarg:Aargi30884_27330"/>
<dbReference type="GO" id="GO:0016747">
    <property type="term" value="F:acyltransferase activity, transferring groups other than amino-acyl groups"/>
    <property type="evidence" value="ECO:0007669"/>
    <property type="project" value="InterPro"/>
</dbReference>
<dbReference type="Proteomes" id="UP000464754">
    <property type="component" value="Chromosome"/>
</dbReference>
<dbReference type="Gene3D" id="3.40.630.30">
    <property type="match status" value="1"/>
</dbReference>
<protein>
    <recommendedName>
        <fullName evidence="1">N-acetyltransferase domain-containing protein</fullName>
    </recommendedName>
</protein>
<dbReference type="SUPFAM" id="SSF55729">
    <property type="entry name" value="Acyl-CoA N-acyltransferases (Nat)"/>
    <property type="match status" value="1"/>
</dbReference>
<dbReference type="Pfam" id="PF00583">
    <property type="entry name" value="Acetyltransf_1"/>
    <property type="match status" value="1"/>
</dbReference>
<name>A0A6N4TL94_9FIRM</name>
<dbReference type="CDD" id="cd04301">
    <property type="entry name" value="NAT_SF"/>
    <property type="match status" value="1"/>
</dbReference>
<proteinExistence type="predicted"/>
<dbReference type="RefSeq" id="WP_115715607.1">
    <property type="nucleotide sequence ID" value="NZ_AP019695.1"/>
</dbReference>